<keyword evidence="4" id="KW-1185">Reference proteome</keyword>
<evidence type="ECO:0000313" key="3">
    <source>
        <dbReference type="EMBL" id="ACV81348.1"/>
    </source>
</evidence>
<dbReference type="KEGG" id="nml:Namu_5077"/>
<gene>
    <name evidence="3" type="ordered locus">Namu_5077</name>
</gene>
<dbReference type="InterPro" id="IPR014729">
    <property type="entry name" value="Rossmann-like_a/b/a_fold"/>
</dbReference>
<dbReference type="RefSeq" id="WP_015750156.1">
    <property type="nucleotide sequence ID" value="NC_013235.1"/>
</dbReference>
<dbReference type="SUPFAM" id="SSF52402">
    <property type="entry name" value="Adenine nucleotide alpha hydrolases-like"/>
    <property type="match status" value="1"/>
</dbReference>
<dbReference type="CDD" id="cd00293">
    <property type="entry name" value="USP-like"/>
    <property type="match status" value="1"/>
</dbReference>
<dbReference type="Pfam" id="PF00582">
    <property type="entry name" value="Usp"/>
    <property type="match status" value="1"/>
</dbReference>
<dbReference type="Gene3D" id="3.40.50.620">
    <property type="entry name" value="HUPs"/>
    <property type="match status" value="1"/>
</dbReference>
<dbReference type="EMBL" id="CP001737">
    <property type="protein sequence ID" value="ACV81348.1"/>
    <property type="molecule type" value="Genomic_DNA"/>
</dbReference>
<dbReference type="Proteomes" id="UP000002218">
    <property type="component" value="Chromosome"/>
</dbReference>
<sequence>MVTRIIWANDGTLSADRALPVIKDLIASTGASLTVSYVHRDWHLGHRPVLVEDHQPIEAELRRRVDALIAEGFDADLALHDNDGGHPAQLIADLAQDEGADLIVAGSHGRGPVAGLLLGSFTSHLLKVAHCPVLIVPWRPPGPDRATGQAHEVSAN</sequence>
<feature type="domain" description="UspA" evidence="2">
    <location>
        <begin position="1"/>
        <end position="137"/>
    </location>
</feature>
<reference evidence="4" key="1">
    <citation type="submission" date="2009-09" db="EMBL/GenBank/DDBJ databases">
        <title>The complete genome of Nakamurella multipartita DSM 44233.</title>
        <authorList>
            <consortium name="US DOE Joint Genome Institute (JGI-PGF)"/>
            <person name="Lucas S."/>
            <person name="Copeland A."/>
            <person name="Lapidus A."/>
            <person name="Glavina del Rio T."/>
            <person name="Dalin E."/>
            <person name="Tice H."/>
            <person name="Bruce D."/>
            <person name="Goodwin L."/>
            <person name="Pitluck S."/>
            <person name="Kyrpides N."/>
            <person name="Mavromatis K."/>
            <person name="Ivanova N."/>
            <person name="Ovchinnikova G."/>
            <person name="Sims D."/>
            <person name="Meincke L."/>
            <person name="Brettin T."/>
            <person name="Detter J.C."/>
            <person name="Han C."/>
            <person name="Larimer F."/>
            <person name="Land M."/>
            <person name="Hauser L."/>
            <person name="Markowitz V."/>
            <person name="Cheng J.-F."/>
            <person name="Hugenholtz P."/>
            <person name="Woyke T."/>
            <person name="Wu D."/>
            <person name="Klenk H.-P."/>
            <person name="Eisen J.A."/>
        </authorList>
    </citation>
    <scope>NUCLEOTIDE SEQUENCE [LARGE SCALE GENOMIC DNA]</scope>
    <source>
        <strain evidence="4">ATCC 700099 / DSM 44233 / CIP 104796 / JCM 9543 / NBRC 105858 / Y-104</strain>
    </source>
</reference>
<comment type="similarity">
    <text evidence="1">Belongs to the universal stress protein A family.</text>
</comment>
<proteinExistence type="inferred from homology"/>
<dbReference type="HOGENOM" id="CLU_049301_11_1_11"/>
<dbReference type="InParanoid" id="C8XB56"/>
<evidence type="ECO:0000259" key="2">
    <source>
        <dbReference type="Pfam" id="PF00582"/>
    </source>
</evidence>
<organism evidence="3 4">
    <name type="scientific">Nakamurella multipartita (strain ATCC 700099 / DSM 44233 / CIP 104796 / JCM 9543 / NBRC 105858 / Y-104)</name>
    <name type="common">Microsphaera multipartita</name>
    <dbReference type="NCBI Taxonomy" id="479431"/>
    <lineage>
        <taxon>Bacteria</taxon>
        <taxon>Bacillati</taxon>
        <taxon>Actinomycetota</taxon>
        <taxon>Actinomycetes</taxon>
        <taxon>Nakamurellales</taxon>
        <taxon>Nakamurellaceae</taxon>
        <taxon>Nakamurella</taxon>
    </lineage>
</organism>
<dbReference type="InterPro" id="IPR006016">
    <property type="entry name" value="UspA"/>
</dbReference>
<dbReference type="AlphaFoldDB" id="C8XB56"/>
<reference evidence="3 4" key="2">
    <citation type="journal article" date="2010" name="Stand. Genomic Sci.">
        <title>Complete genome sequence of Nakamurella multipartita type strain (Y-104).</title>
        <authorList>
            <person name="Tice H."/>
            <person name="Mayilraj S."/>
            <person name="Sims D."/>
            <person name="Lapidus A."/>
            <person name="Nolan M."/>
            <person name="Lucas S."/>
            <person name="Glavina Del Rio T."/>
            <person name="Copeland A."/>
            <person name="Cheng J.F."/>
            <person name="Meincke L."/>
            <person name="Bruce D."/>
            <person name="Goodwin L."/>
            <person name="Pitluck S."/>
            <person name="Ivanova N."/>
            <person name="Mavromatis K."/>
            <person name="Ovchinnikova G."/>
            <person name="Pati A."/>
            <person name="Chen A."/>
            <person name="Palaniappan K."/>
            <person name="Land M."/>
            <person name="Hauser L."/>
            <person name="Chang Y.J."/>
            <person name="Jeffries C.D."/>
            <person name="Detter J.C."/>
            <person name="Brettin T."/>
            <person name="Rohde M."/>
            <person name="Goker M."/>
            <person name="Bristow J."/>
            <person name="Eisen J.A."/>
            <person name="Markowitz V."/>
            <person name="Hugenholtz P."/>
            <person name="Kyrpides N.C."/>
            <person name="Klenk H.P."/>
            <person name="Chen F."/>
        </authorList>
    </citation>
    <scope>NUCLEOTIDE SEQUENCE [LARGE SCALE GENOMIC DNA]</scope>
    <source>
        <strain evidence="4">ATCC 700099 / DSM 44233 / CIP 104796 / JCM 9543 / NBRC 105858 / Y-104</strain>
    </source>
</reference>
<dbReference type="PRINTS" id="PR01438">
    <property type="entry name" value="UNVRSLSTRESS"/>
</dbReference>
<evidence type="ECO:0000313" key="4">
    <source>
        <dbReference type="Proteomes" id="UP000002218"/>
    </source>
</evidence>
<evidence type="ECO:0000256" key="1">
    <source>
        <dbReference type="ARBA" id="ARBA00008791"/>
    </source>
</evidence>
<protein>
    <submittedName>
        <fullName evidence="3">UspA domain protein</fullName>
    </submittedName>
</protein>
<dbReference type="PANTHER" id="PTHR46268:SF6">
    <property type="entry name" value="UNIVERSAL STRESS PROTEIN UP12"/>
    <property type="match status" value="1"/>
</dbReference>
<dbReference type="STRING" id="479431.Namu_5077"/>
<accession>C8XB56</accession>
<dbReference type="eggNOG" id="COG0589">
    <property type="taxonomic scope" value="Bacteria"/>
</dbReference>
<name>C8XB56_NAKMY</name>
<dbReference type="PANTHER" id="PTHR46268">
    <property type="entry name" value="STRESS RESPONSE PROTEIN NHAX"/>
    <property type="match status" value="1"/>
</dbReference>
<dbReference type="InterPro" id="IPR006015">
    <property type="entry name" value="Universal_stress_UspA"/>
</dbReference>